<accession>A0A428MMW9</accession>
<keyword evidence="1" id="KW-0472">Membrane</keyword>
<dbReference type="EMBL" id="RSDW01000001">
    <property type="protein sequence ID" value="RSL18249.1"/>
    <property type="molecule type" value="Genomic_DNA"/>
</dbReference>
<dbReference type="Proteomes" id="UP000269669">
    <property type="component" value="Unassembled WGS sequence"/>
</dbReference>
<dbReference type="RefSeq" id="WP_125486635.1">
    <property type="nucleotide sequence ID" value="NZ_RSDW01000001.1"/>
</dbReference>
<feature type="transmembrane region" description="Helical" evidence="1">
    <location>
        <begin position="143"/>
        <end position="163"/>
    </location>
</feature>
<keyword evidence="1" id="KW-1133">Transmembrane helix</keyword>
<proteinExistence type="predicted"/>
<evidence type="ECO:0000256" key="1">
    <source>
        <dbReference type="SAM" id="Phobius"/>
    </source>
</evidence>
<feature type="transmembrane region" description="Helical" evidence="1">
    <location>
        <begin position="105"/>
        <end position="123"/>
    </location>
</feature>
<evidence type="ECO:0000313" key="3">
    <source>
        <dbReference type="Proteomes" id="UP000269669"/>
    </source>
</evidence>
<name>A0A428MMW9_9BACT</name>
<evidence type="ECO:0000313" key="2">
    <source>
        <dbReference type="EMBL" id="RSL18249.1"/>
    </source>
</evidence>
<comment type="caution">
    <text evidence="2">The sequence shown here is derived from an EMBL/GenBank/DDBJ whole genome shotgun (WGS) entry which is preliminary data.</text>
</comment>
<dbReference type="AlphaFoldDB" id="A0A428MMW9"/>
<dbReference type="OrthoDB" id="653003at2"/>
<keyword evidence="1" id="KW-0812">Transmembrane</keyword>
<organism evidence="2 3">
    <name type="scientific">Edaphobacter aggregans</name>
    <dbReference type="NCBI Taxonomy" id="570835"/>
    <lineage>
        <taxon>Bacteria</taxon>
        <taxon>Pseudomonadati</taxon>
        <taxon>Acidobacteriota</taxon>
        <taxon>Terriglobia</taxon>
        <taxon>Terriglobales</taxon>
        <taxon>Acidobacteriaceae</taxon>
        <taxon>Edaphobacter</taxon>
    </lineage>
</organism>
<gene>
    <name evidence="2" type="ORF">EDE15_3810</name>
</gene>
<reference evidence="2 3" key="1">
    <citation type="submission" date="2018-12" db="EMBL/GenBank/DDBJ databases">
        <title>Sequencing of bacterial isolates from soil warming experiment in Harvard Forest, Massachusetts, USA.</title>
        <authorList>
            <person name="Deangelis K."/>
        </authorList>
    </citation>
    <scope>NUCLEOTIDE SEQUENCE [LARGE SCALE GENOMIC DNA]</scope>
    <source>
        <strain evidence="2 3">EB153</strain>
    </source>
</reference>
<sequence>MSHASTAAPTGRIELKLQKASQLFHTLDPSPFRESDLAREAEEYIVNWALELPKTVPIEIVIHLPWDEFSQSSASDIAGAIKGYFAHKADAMSSEMRELFKTGRLAALVALIVLSFCLVSAWLIGSTLKEGPLSQILQESFVIFGWVAIWHPSNIFLYSWPPLARRRKLLRRLAQATVTVDGDAPNPA</sequence>
<protein>
    <submittedName>
        <fullName evidence="2">Uncharacterized protein</fullName>
    </submittedName>
</protein>
<keyword evidence="3" id="KW-1185">Reference proteome</keyword>